<gene>
    <name evidence="1" type="ORF">LOAG_09914</name>
</gene>
<evidence type="ECO:0000313" key="1">
    <source>
        <dbReference type="EMBL" id="EFO18583.1"/>
    </source>
</evidence>
<protein>
    <submittedName>
        <fullName evidence="1">Uncharacterized protein</fullName>
    </submittedName>
</protein>
<dbReference type="GeneID" id="9947353"/>
<reference evidence="1" key="1">
    <citation type="submission" date="2012-04" db="EMBL/GenBank/DDBJ databases">
        <title>The Genome Sequence of Loa loa.</title>
        <authorList>
            <consortium name="The Broad Institute Genome Sequencing Platform"/>
            <consortium name="Broad Institute Genome Sequencing Center for Infectious Disease"/>
            <person name="Nutman T.B."/>
            <person name="Fink D.L."/>
            <person name="Russ C."/>
            <person name="Young S."/>
            <person name="Zeng Q."/>
            <person name="Gargeya S."/>
            <person name="Alvarado L."/>
            <person name="Berlin A."/>
            <person name="Chapman S.B."/>
            <person name="Chen Z."/>
            <person name="Freedman E."/>
            <person name="Gellesch M."/>
            <person name="Goldberg J."/>
            <person name="Griggs A."/>
            <person name="Gujja S."/>
            <person name="Heilman E.R."/>
            <person name="Heiman D."/>
            <person name="Howarth C."/>
            <person name="Mehta T."/>
            <person name="Neiman D."/>
            <person name="Pearson M."/>
            <person name="Roberts A."/>
            <person name="Saif S."/>
            <person name="Shea T."/>
            <person name="Shenoy N."/>
            <person name="Sisk P."/>
            <person name="Stolte C."/>
            <person name="Sykes S."/>
            <person name="White J."/>
            <person name="Yandava C."/>
            <person name="Haas B."/>
            <person name="Henn M.R."/>
            <person name="Nusbaum C."/>
            <person name="Birren B."/>
        </authorList>
    </citation>
    <scope>NUCLEOTIDE SEQUENCE [LARGE SCALE GENOMIC DNA]</scope>
</reference>
<proteinExistence type="predicted"/>
<dbReference type="AlphaFoldDB" id="A0A1S0TRH5"/>
<dbReference type="RefSeq" id="XP_003145489.1">
    <property type="nucleotide sequence ID" value="XM_003145441.1"/>
</dbReference>
<dbReference type="KEGG" id="loa:LOAG_09914"/>
<name>A0A1S0TRH5_LOALO</name>
<sequence length="99" mass="11748">MAETPIKYILTITDESEQFAIVESEEGEDAEPFLPMECHSSKIIIYSYKELMAVWQITIYLVLHNIRYFIDWTTKNEIIAFFSPNRFYIVLLLQEQFSV</sequence>
<dbReference type="InParanoid" id="A0A1S0TRH5"/>
<accession>A0A1S0TRH5</accession>
<dbReference type="CTD" id="9947353"/>
<dbReference type="EMBL" id="JH712927">
    <property type="protein sequence ID" value="EFO18583.1"/>
    <property type="molecule type" value="Genomic_DNA"/>
</dbReference>
<organism evidence="1">
    <name type="scientific">Loa loa</name>
    <name type="common">Eye worm</name>
    <name type="synonym">Filaria loa</name>
    <dbReference type="NCBI Taxonomy" id="7209"/>
    <lineage>
        <taxon>Eukaryota</taxon>
        <taxon>Metazoa</taxon>
        <taxon>Ecdysozoa</taxon>
        <taxon>Nematoda</taxon>
        <taxon>Chromadorea</taxon>
        <taxon>Rhabditida</taxon>
        <taxon>Spirurina</taxon>
        <taxon>Spiruromorpha</taxon>
        <taxon>Filarioidea</taxon>
        <taxon>Onchocercidae</taxon>
        <taxon>Loa</taxon>
    </lineage>
</organism>